<evidence type="ECO:0000256" key="5">
    <source>
        <dbReference type="ARBA" id="ARBA00022538"/>
    </source>
</evidence>
<keyword evidence="16" id="KW-1185">Reference proteome</keyword>
<sequence length="641" mass="68020">MSSTPSGSPRSHPGAAALVLGALGVVFGDIGTSPLYALQAVFAADGQAVKPTQGDVYGILSLVVWSVTLIVSIKFVSFIMRADNEGEGGIMALVALVRRTTIRRPVLKAGLVATGLVGVALFYGDGMITPAISVLSAVEGVKVAAPHLGAVVLPFTLATLAGLFTIQRFGTETIGRLFGPVMVVWFAVLALAGVGRLVAHPQILRSLSPTYAVDFFLAHPRITFIALGSVVLTVTGAEALYADMGHFGRRPISRAWFLVVFPALTLNYMGQGSLILEDPSTISNPFYLLLPGWAQIPMVFLATVATLIASQAVISGAFSVTRQAVQLGFLPRVAIRHTSDSAIGQVYVPAVNWALFGAVLALVVGFGSSARLATAYGIAVTGTLLIDSILFLVVARLLWGRPRWAIAAGVVGFVTVDTVFLAANTTKIVHGGWFPLLVGLLVFVVLSTWDRGREEVTAARVAAEGSLVAFVEHLHGVVPPVTRLPGVAVYLNPSRETTPLALRVGVERIHGIPAEVVIVTIETADVPHVPPGDRVTCDPLGHEHDGYSHITLRFGYQDRPDVPATLARARRGKPGLATDFNPYHATYVLSHITITPTNPKGRMPRWRKGLFVAMARNATSPADYFGLPAERVVTMGAQILI</sequence>
<dbReference type="RefSeq" id="WP_254572046.1">
    <property type="nucleotide sequence ID" value="NZ_CP098502.1"/>
</dbReference>
<keyword evidence="9 12" id="KW-1133">Transmembrane helix</keyword>
<evidence type="ECO:0000256" key="2">
    <source>
        <dbReference type="ARBA" id="ARBA00007019"/>
    </source>
</evidence>
<evidence type="ECO:0000256" key="10">
    <source>
        <dbReference type="ARBA" id="ARBA00023065"/>
    </source>
</evidence>
<evidence type="ECO:0000256" key="3">
    <source>
        <dbReference type="ARBA" id="ARBA00022448"/>
    </source>
</evidence>
<dbReference type="PANTHER" id="PTHR30540">
    <property type="entry name" value="OSMOTIC STRESS POTASSIUM TRANSPORTER"/>
    <property type="match status" value="1"/>
</dbReference>
<dbReference type="Pfam" id="PF02705">
    <property type="entry name" value="K_trans"/>
    <property type="match status" value="1"/>
</dbReference>
<organism evidence="15 16">
    <name type="scientific">Paraconexibacter antarcticus</name>
    <dbReference type="NCBI Taxonomy" id="2949664"/>
    <lineage>
        <taxon>Bacteria</taxon>
        <taxon>Bacillati</taxon>
        <taxon>Actinomycetota</taxon>
        <taxon>Thermoleophilia</taxon>
        <taxon>Solirubrobacterales</taxon>
        <taxon>Paraconexibacteraceae</taxon>
        <taxon>Paraconexibacter</taxon>
    </lineage>
</organism>
<evidence type="ECO:0000256" key="4">
    <source>
        <dbReference type="ARBA" id="ARBA00022475"/>
    </source>
</evidence>
<comment type="function">
    <text evidence="12">Transport of potassium into the cell. Likely operates as a K(+):H(+) symporter.</text>
</comment>
<evidence type="ECO:0000256" key="7">
    <source>
        <dbReference type="ARBA" id="ARBA00022847"/>
    </source>
</evidence>
<feature type="domain" description="K+ potassium transporter C-terminal" evidence="14">
    <location>
        <begin position="485"/>
        <end position="639"/>
    </location>
</feature>
<feature type="transmembrane region" description="Helical" evidence="12">
    <location>
        <begin position="404"/>
        <end position="422"/>
    </location>
</feature>
<evidence type="ECO:0000256" key="1">
    <source>
        <dbReference type="ARBA" id="ARBA00004141"/>
    </source>
</evidence>
<dbReference type="Pfam" id="PF22776">
    <property type="entry name" value="K_trans_C"/>
    <property type="match status" value="1"/>
</dbReference>
<feature type="transmembrane region" description="Helical" evidence="12">
    <location>
        <begin position="59"/>
        <end position="80"/>
    </location>
</feature>
<keyword evidence="3 12" id="KW-0813">Transport</keyword>
<accession>A0ABY5DV51</accession>
<keyword evidence="8 12" id="KW-0630">Potassium</keyword>
<keyword evidence="7 12" id="KW-0769">Symport</keyword>
<feature type="transmembrane region" description="Helical" evidence="12">
    <location>
        <begin position="255"/>
        <end position="276"/>
    </location>
</feature>
<dbReference type="InterPro" id="IPR053951">
    <property type="entry name" value="K_trans_N"/>
</dbReference>
<feature type="transmembrane region" description="Helical" evidence="12">
    <location>
        <begin position="222"/>
        <end position="243"/>
    </location>
</feature>
<evidence type="ECO:0000256" key="12">
    <source>
        <dbReference type="HAMAP-Rule" id="MF_01522"/>
    </source>
</evidence>
<feature type="transmembrane region" description="Helical" evidence="12">
    <location>
        <begin position="177"/>
        <end position="199"/>
    </location>
</feature>
<evidence type="ECO:0000256" key="8">
    <source>
        <dbReference type="ARBA" id="ARBA00022958"/>
    </source>
</evidence>
<evidence type="ECO:0000256" key="9">
    <source>
        <dbReference type="ARBA" id="ARBA00022989"/>
    </source>
</evidence>
<dbReference type="InterPro" id="IPR023051">
    <property type="entry name" value="Kup"/>
</dbReference>
<feature type="transmembrane region" description="Helical" evidence="12">
    <location>
        <begin position="428"/>
        <end position="446"/>
    </location>
</feature>
<comment type="catalytic activity">
    <reaction evidence="12">
        <text>K(+)(in) + H(+)(in) = K(+)(out) + H(+)(out)</text>
        <dbReference type="Rhea" id="RHEA:28490"/>
        <dbReference type="ChEBI" id="CHEBI:15378"/>
        <dbReference type="ChEBI" id="CHEBI:29103"/>
    </reaction>
</comment>
<comment type="subcellular location">
    <subcellularLocation>
        <location evidence="12">Cell membrane</location>
        <topology evidence="12">Multi-pass membrane protein</topology>
    </subcellularLocation>
    <subcellularLocation>
        <location evidence="1">Membrane</location>
        <topology evidence="1">Multi-pass membrane protein</topology>
    </subcellularLocation>
</comment>
<dbReference type="HAMAP" id="MF_01522">
    <property type="entry name" value="Kup"/>
    <property type="match status" value="1"/>
</dbReference>
<feature type="transmembrane region" description="Helical" evidence="12">
    <location>
        <begin position="373"/>
        <end position="397"/>
    </location>
</feature>
<feature type="transmembrane region" description="Helical" evidence="12">
    <location>
        <begin position="106"/>
        <end position="124"/>
    </location>
</feature>
<comment type="similarity">
    <text evidence="2 12">Belongs to the HAK/KUP transporter (TC 2.A.72) family.</text>
</comment>
<feature type="transmembrane region" description="Helical" evidence="12">
    <location>
        <begin position="342"/>
        <end position="367"/>
    </location>
</feature>
<feature type="domain" description="K+ potassium transporter integral membrane" evidence="13">
    <location>
        <begin position="19"/>
        <end position="466"/>
    </location>
</feature>
<protein>
    <recommendedName>
        <fullName evidence="12">Probable potassium transport system protein Kup</fullName>
    </recommendedName>
</protein>
<keyword evidence="11 12" id="KW-0472">Membrane</keyword>
<evidence type="ECO:0000256" key="6">
    <source>
        <dbReference type="ARBA" id="ARBA00022692"/>
    </source>
</evidence>
<reference evidence="15 16" key="1">
    <citation type="submission" date="2022-06" db="EMBL/GenBank/DDBJ databases">
        <title>Paraconexibacter antarcticus.</title>
        <authorList>
            <person name="Kim C.S."/>
        </authorList>
    </citation>
    <scope>NUCLEOTIDE SEQUENCE [LARGE SCALE GENOMIC DNA]</scope>
    <source>
        <strain evidence="15 16">02-257</strain>
    </source>
</reference>
<gene>
    <name evidence="12" type="primary">kup</name>
    <name evidence="15" type="ORF">NBH00_03925</name>
</gene>
<evidence type="ECO:0000259" key="14">
    <source>
        <dbReference type="Pfam" id="PF22776"/>
    </source>
</evidence>
<dbReference type="Proteomes" id="UP001056035">
    <property type="component" value="Chromosome"/>
</dbReference>
<evidence type="ECO:0000313" key="16">
    <source>
        <dbReference type="Proteomes" id="UP001056035"/>
    </source>
</evidence>
<dbReference type="PANTHER" id="PTHR30540:SF79">
    <property type="entry name" value="LOW AFFINITY POTASSIUM TRANSPORT SYSTEM PROTEIN KUP"/>
    <property type="match status" value="1"/>
</dbReference>
<keyword evidence="5 12" id="KW-0633">Potassium transport</keyword>
<keyword evidence="4 12" id="KW-1003">Cell membrane</keyword>
<dbReference type="InterPro" id="IPR053952">
    <property type="entry name" value="K_trans_C"/>
</dbReference>
<keyword evidence="10 12" id="KW-0406">Ion transport</keyword>
<dbReference type="EMBL" id="CP098502">
    <property type="protein sequence ID" value="UTI65365.1"/>
    <property type="molecule type" value="Genomic_DNA"/>
</dbReference>
<evidence type="ECO:0000256" key="11">
    <source>
        <dbReference type="ARBA" id="ARBA00023136"/>
    </source>
</evidence>
<evidence type="ECO:0000313" key="15">
    <source>
        <dbReference type="EMBL" id="UTI65365.1"/>
    </source>
</evidence>
<feature type="transmembrane region" description="Helical" evidence="12">
    <location>
        <begin position="296"/>
        <end position="321"/>
    </location>
</feature>
<dbReference type="InterPro" id="IPR003855">
    <property type="entry name" value="K+_transporter"/>
</dbReference>
<name>A0ABY5DV51_9ACTN</name>
<evidence type="ECO:0000259" key="13">
    <source>
        <dbReference type="Pfam" id="PF02705"/>
    </source>
</evidence>
<keyword evidence="6 12" id="KW-0812">Transmembrane</keyword>
<proteinExistence type="inferred from homology"/>
<feature type="transmembrane region" description="Helical" evidence="12">
    <location>
        <begin position="144"/>
        <end position="165"/>
    </location>
</feature>